<dbReference type="PANTHER" id="PTHR24031">
    <property type="entry name" value="RNA HELICASE"/>
    <property type="match status" value="1"/>
</dbReference>
<dbReference type="OrthoDB" id="10256233at2759"/>
<feature type="domain" description="Helicase C-terminal" evidence="8">
    <location>
        <begin position="548"/>
        <end position="617"/>
    </location>
</feature>
<keyword evidence="3 5" id="KW-0067">ATP-binding</keyword>
<evidence type="ECO:0000256" key="3">
    <source>
        <dbReference type="ARBA" id="ARBA00022840"/>
    </source>
</evidence>
<evidence type="ECO:0000256" key="1">
    <source>
        <dbReference type="ARBA" id="ARBA00022741"/>
    </source>
</evidence>
<dbReference type="SUPFAM" id="SSF52540">
    <property type="entry name" value="P-loop containing nucleoside triphosphate hydrolases"/>
    <property type="match status" value="1"/>
</dbReference>
<accession>A0A9W8KXK0</accession>
<dbReference type="EC" id="3.6.4.13" evidence="5"/>
<reference evidence="9" key="1">
    <citation type="submission" date="2022-07" db="EMBL/GenBank/DDBJ databases">
        <title>Phylogenomic reconstructions and comparative analyses of Kickxellomycotina fungi.</title>
        <authorList>
            <person name="Reynolds N.K."/>
            <person name="Stajich J.E."/>
            <person name="Barry K."/>
            <person name="Grigoriev I.V."/>
            <person name="Crous P."/>
            <person name="Smith M.E."/>
        </authorList>
    </citation>
    <scope>NUCLEOTIDE SEQUENCE</scope>
    <source>
        <strain evidence="9">NRRL 3115</strain>
    </source>
</reference>
<comment type="caution">
    <text evidence="9">The sequence shown here is derived from an EMBL/GenBank/DDBJ whole genome shotgun (WGS) entry which is preliminary data.</text>
</comment>
<feature type="domain" description="Helicase ATP-binding" evidence="7">
    <location>
        <begin position="90"/>
        <end position="483"/>
    </location>
</feature>
<comment type="catalytic activity">
    <reaction evidence="5">
        <text>ATP + H2O = ADP + phosphate + H(+)</text>
        <dbReference type="Rhea" id="RHEA:13065"/>
        <dbReference type="ChEBI" id="CHEBI:15377"/>
        <dbReference type="ChEBI" id="CHEBI:15378"/>
        <dbReference type="ChEBI" id="CHEBI:30616"/>
        <dbReference type="ChEBI" id="CHEBI:43474"/>
        <dbReference type="ChEBI" id="CHEBI:456216"/>
        <dbReference type="EC" id="3.6.4.13"/>
    </reaction>
</comment>
<keyword evidence="1 5" id="KW-0547">Nucleotide-binding</keyword>
<feature type="region of interest" description="Disordered" evidence="6">
    <location>
        <begin position="28"/>
        <end position="51"/>
    </location>
</feature>
<dbReference type="Pfam" id="PF00271">
    <property type="entry name" value="Helicase_C"/>
    <property type="match status" value="1"/>
</dbReference>
<dbReference type="InterPro" id="IPR027417">
    <property type="entry name" value="P-loop_NTPase"/>
</dbReference>
<evidence type="ECO:0000256" key="4">
    <source>
        <dbReference type="ARBA" id="ARBA00022884"/>
    </source>
</evidence>
<protein>
    <recommendedName>
        <fullName evidence="5">ATP-dependent RNA helicase</fullName>
        <ecNumber evidence="5">3.6.4.13</ecNumber>
    </recommendedName>
</protein>
<comment type="similarity">
    <text evidence="5">Belongs to the DEAD box helicase family.</text>
</comment>
<dbReference type="InterPro" id="IPR001650">
    <property type="entry name" value="Helicase_C-like"/>
</dbReference>
<keyword evidence="2 5" id="KW-0378">Hydrolase</keyword>
<name>A0A9W8KXK0_9FUNG</name>
<gene>
    <name evidence="9" type="ORF">GGI25_003992</name>
</gene>
<keyword evidence="4 5" id="KW-0694">RNA-binding</keyword>
<feature type="compositionally biased region" description="Polar residues" evidence="6">
    <location>
        <begin position="28"/>
        <end position="41"/>
    </location>
</feature>
<dbReference type="SMART" id="SM00487">
    <property type="entry name" value="DEXDc"/>
    <property type="match status" value="1"/>
</dbReference>
<evidence type="ECO:0000256" key="5">
    <source>
        <dbReference type="RuleBase" id="RU365068"/>
    </source>
</evidence>
<dbReference type="Proteomes" id="UP001151518">
    <property type="component" value="Unassembled WGS sequence"/>
</dbReference>
<evidence type="ECO:0000256" key="6">
    <source>
        <dbReference type="SAM" id="MobiDB-lite"/>
    </source>
</evidence>
<proteinExistence type="inferred from homology"/>
<evidence type="ECO:0000256" key="2">
    <source>
        <dbReference type="ARBA" id="ARBA00022801"/>
    </source>
</evidence>
<dbReference type="InterPro" id="IPR014001">
    <property type="entry name" value="Helicase_ATP-bd"/>
</dbReference>
<dbReference type="AlphaFoldDB" id="A0A9W8KXK0"/>
<dbReference type="GO" id="GO:0003724">
    <property type="term" value="F:RNA helicase activity"/>
    <property type="evidence" value="ECO:0007669"/>
    <property type="project" value="UniProtKB-EC"/>
</dbReference>
<dbReference type="Gene3D" id="3.40.50.300">
    <property type="entry name" value="P-loop containing nucleotide triphosphate hydrolases"/>
    <property type="match status" value="2"/>
</dbReference>
<comment type="function">
    <text evidence="5">RNA helicase.</text>
</comment>
<keyword evidence="5" id="KW-0347">Helicase</keyword>
<evidence type="ECO:0000259" key="8">
    <source>
        <dbReference type="SMART" id="SM00490"/>
    </source>
</evidence>
<dbReference type="Pfam" id="PF00270">
    <property type="entry name" value="DEAD"/>
    <property type="match status" value="1"/>
</dbReference>
<organism evidence="9 10">
    <name type="scientific">Coemansia spiralis</name>
    <dbReference type="NCBI Taxonomy" id="417178"/>
    <lineage>
        <taxon>Eukaryota</taxon>
        <taxon>Fungi</taxon>
        <taxon>Fungi incertae sedis</taxon>
        <taxon>Zoopagomycota</taxon>
        <taxon>Kickxellomycotina</taxon>
        <taxon>Kickxellomycetes</taxon>
        <taxon>Kickxellales</taxon>
        <taxon>Kickxellaceae</taxon>
        <taxon>Coemansia</taxon>
    </lineage>
</organism>
<dbReference type="InterPro" id="IPR011545">
    <property type="entry name" value="DEAD/DEAH_box_helicase_dom"/>
</dbReference>
<dbReference type="GO" id="GO:0005524">
    <property type="term" value="F:ATP binding"/>
    <property type="evidence" value="ECO:0007669"/>
    <property type="project" value="UniProtKB-UniRule"/>
</dbReference>
<evidence type="ECO:0000313" key="9">
    <source>
        <dbReference type="EMBL" id="KAJ2675484.1"/>
    </source>
</evidence>
<evidence type="ECO:0000313" key="10">
    <source>
        <dbReference type="Proteomes" id="UP001151518"/>
    </source>
</evidence>
<dbReference type="GO" id="GO:0003723">
    <property type="term" value="F:RNA binding"/>
    <property type="evidence" value="ECO:0007669"/>
    <property type="project" value="UniProtKB-UniRule"/>
</dbReference>
<dbReference type="GO" id="GO:0016787">
    <property type="term" value="F:hydrolase activity"/>
    <property type="evidence" value="ECO:0007669"/>
    <property type="project" value="UniProtKB-KW"/>
</dbReference>
<sequence>MNVSGLLARRSTLAAFAQTHKRLLLHTSSRVPAPTQISRQSPRTRDEPKSRNVLKQVREASGNAQRFKKLLFSRLGLDHKLVAAATELLGLRQASYMQAQLVQALTDAQNHVVVRQETGSGKSIAVLLSVLSMAIRDYEQVGSFETLMCNTVIVVPNPVLAMQLEEWARVLIERAYPDLPAVRLVQGFDIERIEEQRARVVEHGPPVIAIGQPRELVELFGDPSVPLSVRVPKLMRGLVRDVQRVESNDEWVQKMMRATSKGAKKKGLDNSKQSDYYVGLRRLVIEEVDTLLDLPNRRRPHGIESRRRKPRYGRVLVDAILEVCGVTPVLARSLLVREKLNPAYVKALPVETDAEMLEMSGSDELMTSRDHQRLAAVFRRAVEKAINRNSSVQKADHQTLGQQHRSKRKAFVDTDAIVERSAKMRALDDPLCSTVTGESLQLVVMSATLNKPEREWMKLHGWMPGHEVRLDARMAVPGNITHHCLVIEDQSRVRNLRLKSEAQKKNVESEWREEEQPQAELFQMAEAAANIIRELQPTRAIVFSPHVDKLVYVLGTHGINATSIKNSRQKMAQAPVYVANEALARGVDVADALVVILGAPQTPDQYAQMAGRSGRFGRAGTVVTVVPMGGESFAESKMRSIYSLLKITPIKLSIVDE</sequence>
<dbReference type="SMART" id="SM00490">
    <property type="entry name" value="HELICc"/>
    <property type="match status" value="1"/>
</dbReference>
<dbReference type="EMBL" id="JANBTW010000048">
    <property type="protein sequence ID" value="KAJ2675484.1"/>
    <property type="molecule type" value="Genomic_DNA"/>
</dbReference>
<comment type="domain">
    <text evidence="5">The Q motif is unique to and characteristic of the DEAD box family of RNA helicases and controls ATP binding and hydrolysis.</text>
</comment>
<evidence type="ECO:0000259" key="7">
    <source>
        <dbReference type="SMART" id="SM00487"/>
    </source>
</evidence>